<reference evidence="1" key="1">
    <citation type="submission" date="2020-01" db="EMBL/GenBank/DDBJ databases">
        <title>Genome Sequencing of Three Apophysomyces-Like Fungal Strains Confirms a Novel Fungal Genus in the Mucoromycota with divergent Burkholderia-like Endosymbiotic Bacteria.</title>
        <authorList>
            <person name="Stajich J.E."/>
            <person name="Macias A.M."/>
            <person name="Carter-House D."/>
            <person name="Lovett B."/>
            <person name="Kasson L.R."/>
            <person name="Berry K."/>
            <person name="Grigoriev I."/>
            <person name="Chang Y."/>
            <person name="Spatafora J."/>
            <person name="Kasson M.T."/>
        </authorList>
    </citation>
    <scope>NUCLEOTIDE SEQUENCE</scope>
    <source>
        <strain evidence="1">NRRL A-21654</strain>
    </source>
</reference>
<accession>A0A8H7EPH9</accession>
<evidence type="ECO:0000313" key="2">
    <source>
        <dbReference type="Proteomes" id="UP000605846"/>
    </source>
</evidence>
<dbReference type="Proteomes" id="UP000605846">
    <property type="component" value="Unassembled WGS sequence"/>
</dbReference>
<gene>
    <name evidence="1" type="ORF">EC973_007888</name>
</gene>
<dbReference type="EMBL" id="JABAYA010000062">
    <property type="protein sequence ID" value="KAF7727190.1"/>
    <property type="molecule type" value="Genomic_DNA"/>
</dbReference>
<evidence type="ECO:0000313" key="1">
    <source>
        <dbReference type="EMBL" id="KAF7727190.1"/>
    </source>
</evidence>
<keyword evidence="2" id="KW-1185">Reference proteome</keyword>
<feature type="non-terminal residue" evidence="1">
    <location>
        <position position="1"/>
    </location>
</feature>
<comment type="caution">
    <text evidence="1">The sequence shown here is derived from an EMBL/GenBank/DDBJ whole genome shotgun (WGS) entry which is preliminary data.</text>
</comment>
<protein>
    <submittedName>
        <fullName evidence="1">Uncharacterized protein</fullName>
    </submittedName>
</protein>
<proteinExistence type="predicted"/>
<name>A0A8H7EPH9_9FUNG</name>
<organism evidence="1 2">
    <name type="scientific">Apophysomyces ossiformis</name>
    <dbReference type="NCBI Taxonomy" id="679940"/>
    <lineage>
        <taxon>Eukaryota</taxon>
        <taxon>Fungi</taxon>
        <taxon>Fungi incertae sedis</taxon>
        <taxon>Mucoromycota</taxon>
        <taxon>Mucoromycotina</taxon>
        <taxon>Mucoromycetes</taxon>
        <taxon>Mucorales</taxon>
        <taxon>Mucorineae</taxon>
        <taxon>Mucoraceae</taxon>
        <taxon>Apophysomyces</taxon>
    </lineage>
</organism>
<sequence>KYGYTDKKKANERYGNILNSKKLEKLLNIADLRLAFSSWRNSIHEQEFWRNVELSQARAETENSLTKNALRSIKHLGDQEEDRICQKPYAEALRKILTE</sequence>
<dbReference type="AlphaFoldDB" id="A0A8H7EPH9"/>